<evidence type="ECO:0000313" key="2">
    <source>
        <dbReference type="EMBL" id="GFO60833.1"/>
    </source>
</evidence>
<organism evidence="2 3">
    <name type="scientific">Geomonas silvestris</name>
    <dbReference type="NCBI Taxonomy" id="2740184"/>
    <lineage>
        <taxon>Bacteria</taxon>
        <taxon>Pseudomonadati</taxon>
        <taxon>Thermodesulfobacteriota</taxon>
        <taxon>Desulfuromonadia</taxon>
        <taxon>Geobacterales</taxon>
        <taxon>Geobacteraceae</taxon>
        <taxon>Geomonas</taxon>
    </lineage>
</organism>
<name>A0A6V8MM66_9BACT</name>
<reference evidence="3" key="1">
    <citation type="submission" date="2020-06" db="EMBL/GenBank/DDBJ databases">
        <title>Draft genomic sequence of Geomonas sp. Red330.</title>
        <authorList>
            <person name="Itoh H."/>
            <person name="Zhenxing X."/>
            <person name="Ushijima N."/>
            <person name="Masuda Y."/>
            <person name="Shiratori Y."/>
            <person name="Senoo K."/>
        </authorList>
    </citation>
    <scope>NUCLEOTIDE SEQUENCE [LARGE SCALE GENOMIC DNA]</scope>
    <source>
        <strain evidence="3">Red330</strain>
    </source>
</reference>
<comment type="caution">
    <text evidence="2">The sequence shown here is derived from an EMBL/GenBank/DDBJ whole genome shotgun (WGS) entry which is preliminary data.</text>
</comment>
<feature type="transmembrane region" description="Helical" evidence="1">
    <location>
        <begin position="21"/>
        <end position="44"/>
    </location>
</feature>
<evidence type="ECO:0000313" key="3">
    <source>
        <dbReference type="Proteomes" id="UP000556026"/>
    </source>
</evidence>
<keyword evidence="1" id="KW-1133">Transmembrane helix</keyword>
<keyword evidence="1" id="KW-0812">Transmembrane</keyword>
<accession>A0A6V8MM66</accession>
<sequence>MLLKRKDTFTRDFKQRHPLRFHMSAILVATGLSGVLASKLFLFLHIDSLVLRYPLAVLIAYLIFFLCVKLWLWHVTPRRVADSRWTDWVDVPTSSPGGGEFPWLHGGGGDFSGAGASASFDVDASIVSETPLTTVSESSSGIVDGVGEVVGEAAGALGEEAGVVGIVVLAALAAVVATVLGSAVYMIAEAPIILSEAAFEGILAASLVSKVRIIDDEDWIGSIVKTTWKPFMATFAVALIAAFILHMYFPEATKLSEVL</sequence>
<dbReference type="Proteomes" id="UP000556026">
    <property type="component" value="Unassembled WGS sequence"/>
</dbReference>
<gene>
    <name evidence="2" type="ORF">GMST_31580</name>
</gene>
<protein>
    <submittedName>
        <fullName evidence="2">Uncharacterized protein</fullName>
    </submittedName>
</protein>
<keyword evidence="1" id="KW-0472">Membrane</keyword>
<dbReference type="AlphaFoldDB" id="A0A6V8MM66"/>
<proteinExistence type="predicted"/>
<keyword evidence="3" id="KW-1185">Reference proteome</keyword>
<dbReference type="EMBL" id="BLXX01000010">
    <property type="protein sequence ID" value="GFO60833.1"/>
    <property type="molecule type" value="Genomic_DNA"/>
</dbReference>
<feature type="transmembrane region" description="Helical" evidence="1">
    <location>
        <begin position="50"/>
        <end position="72"/>
    </location>
</feature>
<dbReference type="RefSeq" id="WP_183355636.1">
    <property type="nucleotide sequence ID" value="NZ_BLXX01000010.1"/>
</dbReference>
<evidence type="ECO:0000256" key="1">
    <source>
        <dbReference type="SAM" id="Phobius"/>
    </source>
</evidence>
<feature type="transmembrane region" description="Helical" evidence="1">
    <location>
        <begin position="163"/>
        <end position="186"/>
    </location>
</feature>
<feature type="transmembrane region" description="Helical" evidence="1">
    <location>
        <begin position="192"/>
        <end position="209"/>
    </location>
</feature>
<feature type="transmembrane region" description="Helical" evidence="1">
    <location>
        <begin position="230"/>
        <end position="249"/>
    </location>
</feature>